<feature type="domain" description="Type II secretion system protein GspF" evidence="8">
    <location>
        <begin position="282"/>
        <end position="402"/>
    </location>
</feature>
<dbReference type="EMBL" id="JAKLUA010000025">
    <property type="protein sequence ID" value="MCG2672810.1"/>
    <property type="molecule type" value="Genomic_DNA"/>
</dbReference>
<feature type="transmembrane region" description="Helical" evidence="7">
    <location>
        <begin position="178"/>
        <end position="201"/>
    </location>
</feature>
<proteinExistence type="inferred from homology"/>
<dbReference type="InterPro" id="IPR042094">
    <property type="entry name" value="T2SS_GspF_sf"/>
</dbReference>
<keyword evidence="10" id="KW-1185">Reference proteome</keyword>
<keyword evidence="6 7" id="KW-0472">Membrane</keyword>
<name>A0ABS9M0L5_9BRAD</name>
<dbReference type="Proteomes" id="UP001139012">
    <property type="component" value="Unassembled WGS sequence"/>
</dbReference>
<dbReference type="RefSeq" id="WP_237874008.1">
    <property type="nucleotide sequence ID" value="NZ_JAKLUA010000025.1"/>
</dbReference>
<dbReference type="Pfam" id="PF00482">
    <property type="entry name" value="T2SSF"/>
    <property type="match status" value="2"/>
</dbReference>
<dbReference type="InterPro" id="IPR018076">
    <property type="entry name" value="T2SS_GspF_dom"/>
</dbReference>
<evidence type="ECO:0000256" key="3">
    <source>
        <dbReference type="ARBA" id="ARBA00022475"/>
    </source>
</evidence>
<feature type="domain" description="Type II secretion system protein GspF" evidence="8">
    <location>
        <begin position="79"/>
        <end position="202"/>
    </location>
</feature>
<accession>A0ABS9M0L5</accession>
<keyword evidence="5 7" id="KW-1133">Transmembrane helix</keyword>
<sequence length="414" mass="43569">MSTFQYRAYTSQGIVTSGKIVADELEAAIEALYSSGLTPVETTLCEDGASAKAHPDEGNAPAGGWMRSERIGLKELSAFTAELASLVSSGVPVDASFRVLAGPGASRKQIGLANGLLKDILAGLQLSEAMARRSEVFPADYVAILAGGEAGGKTSQALTQISEMLARRVEIRNKIRAALVYPVVLLMMSLVSIAVIVLVLIPNLLPIFSDAGLPLPGILAALADLPERWPKLLIWLGLLTAAGLVLYRRIAGDASMMRKVDHLKCRLPVVGTVIQRREAGLFARALGSLIDARVPLMTALQTALSLVGNRHLKARYGEAIGRVPEGKALSQVLDGAGLLPPAAIRLVAVGEETGQLAKMLARVAANLETEVQDKIEQLVGLLTPLLTVGIGGLVGALILQVMSAVLSINNLAYQ</sequence>
<dbReference type="Gene3D" id="1.20.81.30">
    <property type="entry name" value="Type II secretion system (T2SS), domain F"/>
    <property type="match status" value="2"/>
</dbReference>
<evidence type="ECO:0000313" key="9">
    <source>
        <dbReference type="EMBL" id="MCG2672810.1"/>
    </source>
</evidence>
<evidence type="ECO:0000256" key="4">
    <source>
        <dbReference type="ARBA" id="ARBA00022692"/>
    </source>
</evidence>
<evidence type="ECO:0000256" key="2">
    <source>
        <dbReference type="ARBA" id="ARBA00005745"/>
    </source>
</evidence>
<protein>
    <submittedName>
        <fullName evidence="9">Type II secretion system F family protein</fullName>
    </submittedName>
</protein>
<gene>
    <name evidence="9" type="ORF">L6637_38380</name>
</gene>
<comment type="subcellular location">
    <subcellularLocation>
        <location evidence="1">Cell membrane</location>
        <topology evidence="1">Multi-pass membrane protein</topology>
    </subcellularLocation>
</comment>
<comment type="caution">
    <text evidence="9">The sequence shown here is derived from an EMBL/GenBank/DDBJ whole genome shotgun (WGS) entry which is preliminary data.</text>
</comment>
<organism evidence="9 10">
    <name type="scientific">Bradyrhizobium zhengyangense</name>
    <dbReference type="NCBI Taxonomy" id="2911009"/>
    <lineage>
        <taxon>Bacteria</taxon>
        <taxon>Pseudomonadati</taxon>
        <taxon>Pseudomonadota</taxon>
        <taxon>Alphaproteobacteria</taxon>
        <taxon>Hyphomicrobiales</taxon>
        <taxon>Nitrobacteraceae</taxon>
        <taxon>Bradyrhizobium</taxon>
    </lineage>
</organism>
<dbReference type="PANTHER" id="PTHR30012:SF0">
    <property type="entry name" value="TYPE II SECRETION SYSTEM PROTEIN F-RELATED"/>
    <property type="match status" value="1"/>
</dbReference>
<evidence type="ECO:0000256" key="1">
    <source>
        <dbReference type="ARBA" id="ARBA00004651"/>
    </source>
</evidence>
<evidence type="ECO:0000259" key="8">
    <source>
        <dbReference type="Pfam" id="PF00482"/>
    </source>
</evidence>
<comment type="similarity">
    <text evidence="2">Belongs to the GSP F family.</text>
</comment>
<feature type="transmembrane region" description="Helical" evidence="7">
    <location>
        <begin position="381"/>
        <end position="408"/>
    </location>
</feature>
<evidence type="ECO:0000313" key="10">
    <source>
        <dbReference type="Proteomes" id="UP001139012"/>
    </source>
</evidence>
<dbReference type="PRINTS" id="PR00812">
    <property type="entry name" value="BCTERIALGSPF"/>
</dbReference>
<evidence type="ECO:0000256" key="5">
    <source>
        <dbReference type="ARBA" id="ARBA00022989"/>
    </source>
</evidence>
<keyword evidence="4 7" id="KW-0812">Transmembrane</keyword>
<evidence type="ECO:0000256" key="6">
    <source>
        <dbReference type="ARBA" id="ARBA00023136"/>
    </source>
</evidence>
<reference evidence="9" key="1">
    <citation type="submission" date="2022-01" db="EMBL/GenBank/DDBJ databases">
        <title>Genome sequnece data of strain Bradyrhizobium sp. nov.</title>
        <authorList>
            <person name="Zhang J."/>
        </authorList>
    </citation>
    <scope>NUCLEOTIDE SEQUENCE</scope>
    <source>
        <strain evidence="9">WYCCWR 12774</strain>
    </source>
</reference>
<feature type="transmembrane region" description="Helical" evidence="7">
    <location>
        <begin position="232"/>
        <end position="250"/>
    </location>
</feature>
<keyword evidence="3" id="KW-1003">Cell membrane</keyword>
<dbReference type="PANTHER" id="PTHR30012">
    <property type="entry name" value="GENERAL SECRETION PATHWAY PROTEIN"/>
    <property type="match status" value="1"/>
</dbReference>
<dbReference type="InterPro" id="IPR003004">
    <property type="entry name" value="GspF/PilC"/>
</dbReference>
<evidence type="ECO:0000256" key="7">
    <source>
        <dbReference type="SAM" id="Phobius"/>
    </source>
</evidence>